<dbReference type="InterPro" id="IPR027266">
    <property type="entry name" value="TrmE/GcvT-like"/>
</dbReference>
<dbReference type="AlphaFoldDB" id="X0RSR8"/>
<evidence type="ECO:0000313" key="1">
    <source>
        <dbReference type="EMBL" id="GAF71884.1"/>
    </source>
</evidence>
<sequence>MKHGLFRPVVEDLLARLAPLDVPLPAFPAGTLAQTGLHHVGVLRRRTSAETFEILIPVTWVATIRELIGGAAAPFGYVVKAGGYRVEGGGS</sequence>
<protein>
    <submittedName>
        <fullName evidence="1">Uncharacterized protein</fullName>
    </submittedName>
</protein>
<organism evidence="1">
    <name type="scientific">marine sediment metagenome</name>
    <dbReference type="NCBI Taxonomy" id="412755"/>
    <lineage>
        <taxon>unclassified sequences</taxon>
        <taxon>metagenomes</taxon>
        <taxon>ecological metagenomes</taxon>
    </lineage>
</organism>
<gene>
    <name evidence="1" type="ORF">S01H1_10468</name>
</gene>
<accession>X0RSR8</accession>
<dbReference type="Gene3D" id="3.30.1360.120">
    <property type="entry name" value="Probable tRNA modification gtpase trme, domain 1"/>
    <property type="match status" value="1"/>
</dbReference>
<comment type="caution">
    <text evidence="1">The sequence shown here is derived from an EMBL/GenBank/DDBJ whole genome shotgun (WGS) entry which is preliminary data.</text>
</comment>
<dbReference type="EMBL" id="BARS01005338">
    <property type="protein sequence ID" value="GAF71884.1"/>
    <property type="molecule type" value="Genomic_DNA"/>
</dbReference>
<dbReference type="SUPFAM" id="SSF103025">
    <property type="entry name" value="Folate-binding domain"/>
    <property type="match status" value="1"/>
</dbReference>
<reference evidence="1" key="1">
    <citation type="journal article" date="2014" name="Front. Microbiol.">
        <title>High frequency of phylogenetically diverse reductive dehalogenase-homologous genes in deep subseafloor sedimentary metagenomes.</title>
        <authorList>
            <person name="Kawai M."/>
            <person name="Futagami T."/>
            <person name="Toyoda A."/>
            <person name="Takaki Y."/>
            <person name="Nishi S."/>
            <person name="Hori S."/>
            <person name="Arai W."/>
            <person name="Tsubouchi T."/>
            <person name="Morono Y."/>
            <person name="Uchiyama I."/>
            <person name="Ito T."/>
            <person name="Fujiyama A."/>
            <person name="Inagaki F."/>
            <person name="Takami H."/>
        </authorList>
    </citation>
    <scope>NUCLEOTIDE SEQUENCE</scope>
    <source>
        <strain evidence="1">Expedition CK06-06</strain>
    </source>
</reference>
<name>X0RSR8_9ZZZZ</name>
<proteinExistence type="predicted"/>